<sequence>MGNDLPICVQCGVQYPQPRETCSICDEERQFVRWDGQLWTSLDEMRAGEHRCRIEDEGPGITGIGSEPSFAIGQRALLVRAASGNVLWDCIPYLDDEVVARVEELGGLTAIAISHPHYYSTMVDWAQTFDVPVYVHAADRQWVPRRDDHVVFWEGGTREIADGLTLVNLGVHFTGGSVLHWRDGEAGAGALLSGDIVQVVADRRWVSFMYSYPNLIPERPAVIRRAVDLLRPYRFERIYGAWWRRIVDSDAEAVVRRSAERYLRMVAEE</sequence>
<keyword evidence="3" id="KW-1185">Reference proteome</keyword>
<feature type="domain" description="Metallo-beta-lactamase" evidence="1">
    <location>
        <begin position="73"/>
        <end position="242"/>
    </location>
</feature>
<dbReference type="InterPro" id="IPR001279">
    <property type="entry name" value="Metallo-B-lactamas"/>
</dbReference>
<name>A0ABW3G115_9PSEU</name>
<organism evidence="2 3">
    <name type="scientific">Saccharopolyspora rosea</name>
    <dbReference type="NCBI Taxonomy" id="524884"/>
    <lineage>
        <taxon>Bacteria</taxon>
        <taxon>Bacillati</taxon>
        <taxon>Actinomycetota</taxon>
        <taxon>Actinomycetes</taxon>
        <taxon>Pseudonocardiales</taxon>
        <taxon>Pseudonocardiaceae</taxon>
        <taxon>Saccharopolyspora</taxon>
    </lineage>
</organism>
<dbReference type="Proteomes" id="UP001597018">
    <property type="component" value="Unassembled WGS sequence"/>
</dbReference>
<proteinExistence type="predicted"/>
<dbReference type="SUPFAM" id="SSF56281">
    <property type="entry name" value="Metallo-hydrolase/oxidoreductase"/>
    <property type="match status" value="1"/>
</dbReference>
<evidence type="ECO:0000259" key="1">
    <source>
        <dbReference type="SMART" id="SM00849"/>
    </source>
</evidence>
<comment type="caution">
    <text evidence="2">The sequence shown here is derived from an EMBL/GenBank/DDBJ whole genome shotgun (WGS) entry which is preliminary data.</text>
</comment>
<dbReference type="InterPro" id="IPR036866">
    <property type="entry name" value="RibonucZ/Hydroxyglut_hydro"/>
</dbReference>
<dbReference type="RefSeq" id="WP_263252316.1">
    <property type="nucleotide sequence ID" value="NZ_BAABLT010000054.1"/>
</dbReference>
<evidence type="ECO:0000313" key="2">
    <source>
        <dbReference type="EMBL" id="MFD0922556.1"/>
    </source>
</evidence>
<gene>
    <name evidence="2" type="ORF">ACFQ16_22655</name>
</gene>
<dbReference type="SMART" id="SM00849">
    <property type="entry name" value="Lactamase_B"/>
    <property type="match status" value="1"/>
</dbReference>
<protein>
    <submittedName>
        <fullName evidence="2">MBL fold metallo-hydrolase</fullName>
    </submittedName>
</protein>
<dbReference type="EMBL" id="JBHTIW010000022">
    <property type="protein sequence ID" value="MFD0922556.1"/>
    <property type="molecule type" value="Genomic_DNA"/>
</dbReference>
<dbReference type="PANTHER" id="PTHR36839:SF1">
    <property type="entry name" value="METALLO-BETA-LACTAMASE FAMILY PROTEIN (AFU_ORTHOLOGUE AFUA_5G12770)"/>
    <property type="match status" value="1"/>
</dbReference>
<dbReference type="PANTHER" id="PTHR36839">
    <property type="entry name" value="METALLO-BETA-LACTAMASE FAMILY PROTEIN (AFU_ORTHOLOGUE AFUA_5G12770)"/>
    <property type="match status" value="1"/>
</dbReference>
<evidence type="ECO:0000313" key="3">
    <source>
        <dbReference type="Proteomes" id="UP001597018"/>
    </source>
</evidence>
<reference evidence="3" key="1">
    <citation type="journal article" date="2019" name="Int. J. Syst. Evol. Microbiol.">
        <title>The Global Catalogue of Microorganisms (GCM) 10K type strain sequencing project: providing services to taxonomists for standard genome sequencing and annotation.</title>
        <authorList>
            <consortium name="The Broad Institute Genomics Platform"/>
            <consortium name="The Broad Institute Genome Sequencing Center for Infectious Disease"/>
            <person name="Wu L."/>
            <person name="Ma J."/>
        </authorList>
    </citation>
    <scope>NUCLEOTIDE SEQUENCE [LARGE SCALE GENOMIC DNA]</scope>
    <source>
        <strain evidence="3">CCUG 56401</strain>
    </source>
</reference>
<accession>A0ABW3G115</accession>
<dbReference type="Gene3D" id="3.60.15.10">
    <property type="entry name" value="Ribonuclease Z/Hydroxyacylglutathione hydrolase-like"/>
    <property type="match status" value="1"/>
</dbReference>